<feature type="region of interest" description="Disordered" evidence="6">
    <location>
        <begin position="52"/>
        <end position="80"/>
    </location>
</feature>
<dbReference type="InterPro" id="IPR013083">
    <property type="entry name" value="Znf_RING/FYVE/PHD"/>
</dbReference>
<keyword evidence="9" id="KW-1185">Reference proteome</keyword>
<evidence type="ECO:0000256" key="4">
    <source>
        <dbReference type="ARBA" id="ARBA00022833"/>
    </source>
</evidence>
<evidence type="ECO:0000256" key="5">
    <source>
        <dbReference type="ARBA" id="ARBA00023242"/>
    </source>
</evidence>
<dbReference type="SUPFAM" id="SSF57903">
    <property type="entry name" value="FYVE/PHD zinc finger"/>
    <property type="match status" value="1"/>
</dbReference>
<evidence type="ECO:0000313" key="9">
    <source>
        <dbReference type="Proteomes" id="UP000887116"/>
    </source>
</evidence>
<evidence type="ECO:0000259" key="7">
    <source>
        <dbReference type="SMART" id="SM00249"/>
    </source>
</evidence>
<evidence type="ECO:0000256" key="6">
    <source>
        <dbReference type="SAM" id="MobiDB-lite"/>
    </source>
</evidence>
<dbReference type="CDD" id="cd15546">
    <property type="entry name" value="PHD_PHF13_like"/>
    <property type="match status" value="1"/>
</dbReference>
<dbReference type="SMART" id="SM00249">
    <property type="entry name" value="PHD"/>
    <property type="match status" value="1"/>
</dbReference>
<reference evidence="8" key="1">
    <citation type="submission" date="2020-07" db="EMBL/GenBank/DDBJ databases">
        <title>Multicomponent nature underlies the extraordinary mechanical properties of spider dragline silk.</title>
        <authorList>
            <person name="Kono N."/>
            <person name="Nakamura H."/>
            <person name="Mori M."/>
            <person name="Yoshida Y."/>
            <person name="Ohtoshi R."/>
            <person name="Malay A.D."/>
            <person name="Moran D.A.P."/>
            <person name="Tomita M."/>
            <person name="Numata K."/>
            <person name="Arakawa K."/>
        </authorList>
    </citation>
    <scope>NUCLEOTIDE SEQUENCE</scope>
</reference>
<dbReference type="Gene3D" id="3.30.40.10">
    <property type="entry name" value="Zinc/RING finger domain, C3HC4 (zinc finger)"/>
    <property type="match status" value="1"/>
</dbReference>
<evidence type="ECO:0000313" key="8">
    <source>
        <dbReference type="EMBL" id="GFQ70509.1"/>
    </source>
</evidence>
<keyword evidence="5" id="KW-0539">Nucleus</keyword>
<sequence length="161" mass="19059">MEDYFKGVKRKWENRQGEQSRGNSPNSLLLFCDYILKYENYKMDNADDIDDETFSSSGSERTSDSFSPLHDNSFEDKYSNEDTKIETDKDDSWNLITCYCLKPFRGRPMIECTLCGTWIHMSCAKIRQNNVPDIFVCKYCRKPKDNKRRSERIRSDDRRLA</sequence>
<dbReference type="PANTHER" id="PTHR14571:SF9">
    <property type="entry name" value="HISTONE-LYSINE N-METHYLTRANSFERASE SET-26-RELATED"/>
    <property type="match status" value="1"/>
</dbReference>
<dbReference type="Proteomes" id="UP000887116">
    <property type="component" value="Unassembled WGS sequence"/>
</dbReference>
<dbReference type="InterPro" id="IPR001965">
    <property type="entry name" value="Znf_PHD"/>
</dbReference>
<feature type="compositionally biased region" description="Polar residues" evidence="6">
    <location>
        <begin position="54"/>
        <end position="66"/>
    </location>
</feature>
<evidence type="ECO:0000256" key="3">
    <source>
        <dbReference type="ARBA" id="ARBA00022771"/>
    </source>
</evidence>
<proteinExistence type="predicted"/>
<evidence type="ECO:0000256" key="1">
    <source>
        <dbReference type="ARBA" id="ARBA00004123"/>
    </source>
</evidence>
<gene>
    <name evidence="8" type="primary">PHF13</name>
    <name evidence="8" type="ORF">TNCT_321441</name>
</gene>
<feature type="domain" description="Zinc finger PHD-type" evidence="7">
    <location>
        <begin position="97"/>
        <end position="141"/>
    </location>
</feature>
<dbReference type="EMBL" id="BMAO01030812">
    <property type="protein sequence ID" value="GFQ70509.1"/>
    <property type="molecule type" value="Genomic_DNA"/>
</dbReference>
<accession>A0A8X6GNC5</accession>
<dbReference type="InterPro" id="IPR011011">
    <property type="entry name" value="Znf_FYVE_PHD"/>
</dbReference>
<comment type="subcellular location">
    <subcellularLocation>
        <location evidence="1">Nucleus</location>
    </subcellularLocation>
</comment>
<dbReference type="AlphaFoldDB" id="A0A8X6GNC5"/>
<keyword evidence="4" id="KW-0862">Zinc</keyword>
<dbReference type="OrthoDB" id="79252at2759"/>
<dbReference type="GO" id="GO:0008270">
    <property type="term" value="F:zinc ion binding"/>
    <property type="evidence" value="ECO:0007669"/>
    <property type="project" value="UniProtKB-KW"/>
</dbReference>
<keyword evidence="3" id="KW-0863">Zinc-finger</keyword>
<organism evidence="8 9">
    <name type="scientific">Trichonephila clavata</name>
    <name type="common">Joro spider</name>
    <name type="synonym">Nephila clavata</name>
    <dbReference type="NCBI Taxonomy" id="2740835"/>
    <lineage>
        <taxon>Eukaryota</taxon>
        <taxon>Metazoa</taxon>
        <taxon>Ecdysozoa</taxon>
        <taxon>Arthropoda</taxon>
        <taxon>Chelicerata</taxon>
        <taxon>Arachnida</taxon>
        <taxon>Araneae</taxon>
        <taxon>Araneomorphae</taxon>
        <taxon>Entelegynae</taxon>
        <taxon>Araneoidea</taxon>
        <taxon>Nephilidae</taxon>
        <taxon>Trichonephila</taxon>
    </lineage>
</organism>
<dbReference type="InterPro" id="IPR019787">
    <property type="entry name" value="Znf_PHD-finger"/>
</dbReference>
<dbReference type="PANTHER" id="PTHR14571">
    <property type="entry name" value="HISTONE-LYSINE N-METHYLTRANSFERASE SET-26-RELATED"/>
    <property type="match status" value="1"/>
</dbReference>
<dbReference type="GO" id="GO:0005634">
    <property type="term" value="C:nucleus"/>
    <property type="evidence" value="ECO:0007669"/>
    <property type="project" value="UniProtKB-SubCell"/>
</dbReference>
<protein>
    <submittedName>
        <fullName evidence="8">PHD finger protein 13</fullName>
    </submittedName>
</protein>
<keyword evidence="2" id="KW-0479">Metal-binding</keyword>
<comment type="caution">
    <text evidence="8">The sequence shown here is derived from an EMBL/GenBank/DDBJ whole genome shotgun (WGS) entry which is preliminary data.</text>
</comment>
<dbReference type="Pfam" id="PF00628">
    <property type="entry name" value="PHD"/>
    <property type="match status" value="1"/>
</dbReference>
<evidence type="ECO:0000256" key="2">
    <source>
        <dbReference type="ARBA" id="ARBA00022723"/>
    </source>
</evidence>
<name>A0A8X6GNC5_TRICU</name>